<feature type="signal peptide" evidence="1">
    <location>
        <begin position="1"/>
        <end position="19"/>
    </location>
</feature>
<dbReference type="EMBL" id="JABFCR010000039">
    <property type="protein sequence ID" value="NNU34309.1"/>
    <property type="molecule type" value="Genomic_DNA"/>
</dbReference>
<evidence type="ECO:0000259" key="2">
    <source>
        <dbReference type="Pfam" id="PF19335"/>
    </source>
</evidence>
<dbReference type="RefSeq" id="WP_175269989.1">
    <property type="nucleotide sequence ID" value="NZ_JABFCR010000039.1"/>
</dbReference>
<feature type="domain" description="Heavy metal binding" evidence="2">
    <location>
        <begin position="33"/>
        <end position="59"/>
    </location>
</feature>
<evidence type="ECO:0000313" key="3">
    <source>
        <dbReference type="EMBL" id="NNU34309.1"/>
    </source>
</evidence>
<sequence>MRSALIALAFIGLSFGACSNAAKDKAPKKKEYKYYCTMHPEIGADKPGVCSKCGMQLVEREADK</sequence>
<gene>
    <name evidence="3" type="ORF">HK413_09405</name>
</gene>
<dbReference type="InterPro" id="IPR045800">
    <property type="entry name" value="HMBD"/>
</dbReference>
<evidence type="ECO:0000313" key="4">
    <source>
        <dbReference type="Proteomes" id="UP000566071"/>
    </source>
</evidence>
<accession>A0ABX1W4U1</accession>
<name>A0ABX1W4U1_9SPHI</name>
<evidence type="ECO:0000256" key="1">
    <source>
        <dbReference type="SAM" id="SignalP"/>
    </source>
</evidence>
<proteinExistence type="predicted"/>
<protein>
    <recommendedName>
        <fullName evidence="2">Heavy metal binding domain-containing protein</fullName>
    </recommendedName>
</protein>
<keyword evidence="1" id="KW-0732">Signal</keyword>
<dbReference type="Proteomes" id="UP000566071">
    <property type="component" value="Unassembled WGS sequence"/>
</dbReference>
<comment type="caution">
    <text evidence="3">The sequence shown here is derived from an EMBL/GenBank/DDBJ whole genome shotgun (WGS) entry which is preliminary data.</text>
</comment>
<dbReference type="PROSITE" id="PS51257">
    <property type="entry name" value="PROKAR_LIPOPROTEIN"/>
    <property type="match status" value="1"/>
</dbReference>
<feature type="chain" id="PRO_5047544348" description="Heavy metal binding domain-containing protein" evidence="1">
    <location>
        <begin position="20"/>
        <end position="64"/>
    </location>
</feature>
<keyword evidence="4" id="KW-1185">Reference proteome</keyword>
<organism evidence="3 4">
    <name type="scientific">Mucilaginibacter humi</name>
    <dbReference type="NCBI Taxonomy" id="2732510"/>
    <lineage>
        <taxon>Bacteria</taxon>
        <taxon>Pseudomonadati</taxon>
        <taxon>Bacteroidota</taxon>
        <taxon>Sphingobacteriia</taxon>
        <taxon>Sphingobacteriales</taxon>
        <taxon>Sphingobacteriaceae</taxon>
        <taxon>Mucilaginibacter</taxon>
    </lineage>
</organism>
<dbReference type="Pfam" id="PF19335">
    <property type="entry name" value="HMBD"/>
    <property type="match status" value="1"/>
</dbReference>
<reference evidence="3 4" key="1">
    <citation type="submission" date="2020-05" db="EMBL/GenBank/DDBJ databases">
        <authorList>
            <person name="Khan S.A."/>
            <person name="Jeon C.O."/>
            <person name="Chun B.H."/>
        </authorList>
    </citation>
    <scope>NUCLEOTIDE SEQUENCE [LARGE SCALE GENOMIC DNA]</scope>
    <source>
        <strain evidence="3 4">S1162</strain>
    </source>
</reference>